<evidence type="ECO:0000313" key="3">
    <source>
        <dbReference type="EMBL" id="GBL81084.1"/>
    </source>
</evidence>
<proteinExistence type="predicted"/>
<dbReference type="EMBL" id="BGPR01080996">
    <property type="protein sequence ID" value="GBL81084.1"/>
    <property type="molecule type" value="Genomic_DNA"/>
</dbReference>
<name>A0A4Y2AP99_ARAVE</name>
<dbReference type="EMBL" id="BGPR01080997">
    <property type="protein sequence ID" value="GBL81089.1"/>
    <property type="molecule type" value="Genomic_DNA"/>
</dbReference>
<reference evidence="4 5" key="1">
    <citation type="journal article" date="2019" name="Sci. Rep.">
        <title>Orb-weaving spider Araneus ventricosus genome elucidates the spidroin gene catalogue.</title>
        <authorList>
            <person name="Kono N."/>
            <person name="Nakamura H."/>
            <person name="Ohtoshi R."/>
            <person name="Moran D.A.P."/>
            <person name="Shinohara A."/>
            <person name="Yoshida Y."/>
            <person name="Fujiwara M."/>
            <person name="Mori M."/>
            <person name="Tomita M."/>
            <person name="Arakawa K."/>
        </authorList>
    </citation>
    <scope>NUCLEOTIDE SEQUENCE [LARGE SCALE GENOMIC DNA]</scope>
</reference>
<comment type="caution">
    <text evidence="4">The sequence shown here is derived from an EMBL/GenBank/DDBJ whole genome shotgun (WGS) entry which is preliminary data.</text>
</comment>
<evidence type="ECO:0000313" key="4">
    <source>
        <dbReference type="EMBL" id="GBL81089.1"/>
    </source>
</evidence>
<dbReference type="Proteomes" id="UP000499080">
    <property type="component" value="Unassembled WGS sequence"/>
</dbReference>
<evidence type="ECO:0000313" key="2">
    <source>
        <dbReference type="EMBL" id="GBL81075.1"/>
    </source>
</evidence>
<evidence type="ECO:0000313" key="5">
    <source>
        <dbReference type="Proteomes" id="UP000499080"/>
    </source>
</evidence>
<organism evidence="4 5">
    <name type="scientific">Araneus ventricosus</name>
    <name type="common">Orbweaver spider</name>
    <name type="synonym">Epeira ventricosa</name>
    <dbReference type="NCBI Taxonomy" id="182803"/>
    <lineage>
        <taxon>Eukaryota</taxon>
        <taxon>Metazoa</taxon>
        <taxon>Ecdysozoa</taxon>
        <taxon>Arthropoda</taxon>
        <taxon>Chelicerata</taxon>
        <taxon>Arachnida</taxon>
        <taxon>Araneae</taxon>
        <taxon>Araneomorphae</taxon>
        <taxon>Entelegynae</taxon>
        <taxon>Araneoidea</taxon>
        <taxon>Araneidae</taxon>
        <taxon>Araneus</taxon>
    </lineage>
</organism>
<evidence type="ECO:0000313" key="1">
    <source>
        <dbReference type="EMBL" id="GBL81065.1"/>
    </source>
</evidence>
<gene>
    <name evidence="2" type="ORF">AVEN_120406_1</name>
    <name evidence="3" type="ORF">AVEN_127496_1</name>
    <name evidence="4" type="ORF">AVEN_138510_1</name>
    <name evidence="1" type="ORF">AVEN_74457_1</name>
</gene>
<protein>
    <submittedName>
        <fullName evidence="4">Uncharacterized protein</fullName>
    </submittedName>
</protein>
<accession>A0A4Y2AP99</accession>
<dbReference type="AlphaFoldDB" id="A0A4Y2AP99"/>
<keyword evidence="5" id="KW-1185">Reference proteome</keyword>
<dbReference type="EMBL" id="BGPR01080992">
    <property type="protein sequence ID" value="GBL81065.1"/>
    <property type="molecule type" value="Genomic_DNA"/>
</dbReference>
<sequence length="129" mass="15009">MANTFFVIRINPWLLASSLQLIENFVSNLLTIHRTSFKVCYPMWPSKEIPVHCGKAQVFETAFGASWKLNQLFSDDSLSLRDFRRHTTVVYTRLSFPRKPSCRKLGVQYVNESFLNLKNKLVIVKKPEN</sequence>
<dbReference type="EMBL" id="BGPR01080994">
    <property type="protein sequence ID" value="GBL81075.1"/>
    <property type="molecule type" value="Genomic_DNA"/>
</dbReference>